<dbReference type="NCBIfam" id="TIGR02547">
    <property type="entry name" value="casA_cse1"/>
    <property type="match status" value="1"/>
</dbReference>
<dbReference type="EMBL" id="BAABLV010000034">
    <property type="protein sequence ID" value="GAA4901676.1"/>
    <property type="molecule type" value="Genomic_DNA"/>
</dbReference>
<keyword evidence="2" id="KW-1185">Reference proteome</keyword>
<dbReference type="Pfam" id="PF09481">
    <property type="entry name" value="CRISPR_Cse1"/>
    <property type="match status" value="1"/>
</dbReference>
<dbReference type="CDD" id="cd09729">
    <property type="entry name" value="Cse1_I-E"/>
    <property type="match status" value="1"/>
</dbReference>
<reference evidence="2" key="1">
    <citation type="journal article" date="2019" name="Int. J. Syst. Evol. Microbiol.">
        <title>The Global Catalogue of Microorganisms (GCM) 10K type strain sequencing project: providing services to taxonomists for standard genome sequencing and annotation.</title>
        <authorList>
            <consortium name="The Broad Institute Genomics Platform"/>
            <consortium name="The Broad Institute Genome Sequencing Center for Infectious Disease"/>
            <person name="Wu L."/>
            <person name="Ma J."/>
        </authorList>
    </citation>
    <scope>NUCLEOTIDE SEQUENCE [LARGE SCALE GENOMIC DNA]</scope>
    <source>
        <strain evidence="2">JCM 19125</strain>
    </source>
</reference>
<comment type="caution">
    <text evidence="1">The sequence shown here is derived from an EMBL/GenBank/DDBJ whole genome shotgun (WGS) entry which is preliminary data.</text>
</comment>
<organism evidence="1 2">
    <name type="scientific">Tessaracoccus lubricantis</name>
    <dbReference type="NCBI Taxonomy" id="545543"/>
    <lineage>
        <taxon>Bacteria</taxon>
        <taxon>Bacillati</taxon>
        <taxon>Actinomycetota</taxon>
        <taxon>Actinomycetes</taxon>
        <taxon>Propionibacteriales</taxon>
        <taxon>Propionibacteriaceae</taxon>
        <taxon>Tessaracoccus</taxon>
    </lineage>
</organism>
<gene>
    <name evidence="1" type="primary">casA</name>
    <name evidence="1" type="ORF">GCM10025789_20360</name>
</gene>
<accession>A0ABP9FH46</accession>
<dbReference type="Gene3D" id="1.10.132.100">
    <property type="match status" value="1"/>
</dbReference>
<protein>
    <submittedName>
        <fullName evidence="1">Type I-E CRISPR-associated protein Cse1/CasA</fullName>
    </submittedName>
</protein>
<evidence type="ECO:0000313" key="1">
    <source>
        <dbReference type="EMBL" id="GAA4901676.1"/>
    </source>
</evidence>
<proteinExistence type="predicted"/>
<name>A0ABP9FH46_9ACTN</name>
<dbReference type="RefSeq" id="WP_345582481.1">
    <property type="nucleotide sequence ID" value="NZ_BAABLV010000034.1"/>
</dbReference>
<dbReference type="Proteomes" id="UP001501521">
    <property type="component" value="Unassembled WGS sequence"/>
</dbReference>
<evidence type="ECO:0000313" key="2">
    <source>
        <dbReference type="Proteomes" id="UP001501521"/>
    </source>
</evidence>
<dbReference type="InterPro" id="IPR013381">
    <property type="entry name" value="CRISPR-assoc_prot_Cse1"/>
</dbReference>
<sequence length="529" mass="58507">MSFDLLEEAWIPVSFSDGESVDLSLRRIFRQADKIRRISCDLPTQSFAVLRVLLAIAHDAIGFRSPDSIIRAAEQGLDTDAIDSYLDRYSDRFDLFHPTRPFMQVATLRTAKGEVSGLEKLISDVPNREQFLTVRAGRGLEVITAADAARWLIHCQAFDPAGIRSGAVGDPEASGGRGYPIGPAWAGQIGGVILHGRSLAETIVYNLAPTRSNPDDRPVWALDEPHTQLREMEPEIPGPLTVLTWQSRRIRLAGDRDGVTGVVLAQGDKMTPQNRRNVEHMTSWRFSEPQTKKHGIDVYMPMKHDPERSGWRGAPHLIQRGLERDGRFQTLPSATIENLSVLQEQLRSHHKVQVEIVGIDYGPQEATVAELVHDQLDLQVALLGTQGAAVRTMVNDAVGLANDCVYALGRLAGNLAAASGDFDGIDGAQNRAKLTAWSMLDAPARDWLASLNADTDTIEAKREWSREIRLRLEELARELVNGCSPAAVIGRKTKHGFLTASKAEAFFHHALRKELPLAYETTPRSSHER</sequence>